<name>A0A1V8TKC1_9PEZI</name>
<accession>A0A1V8TKC1</accession>
<protein>
    <submittedName>
        <fullName evidence="1">Uncharacterized protein</fullName>
    </submittedName>
</protein>
<proteinExistence type="predicted"/>
<evidence type="ECO:0000313" key="1">
    <source>
        <dbReference type="EMBL" id="OQO11701.1"/>
    </source>
</evidence>
<dbReference type="AlphaFoldDB" id="A0A1V8TKC1"/>
<keyword evidence="2" id="KW-1185">Reference proteome</keyword>
<organism evidence="1 2">
    <name type="scientific">Cryoendolithus antarcticus</name>
    <dbReference type="NCBI Taxonomy" id="1507870"/>
    <lineage>
        <taxon>Eukaryota</taxon>
        <taxon>Fungi</taxon>
        <taxon>Dikarya</taxon>
        <taxon>Ascomycota</taxon>
        <taxon>Pezizomycotina</taxon>
        <taxon>Dothideomycetes</taxon>
        <taxon>Dothideomycetidae</taxon>
        <taxon>Cladosporiales</taxon>
        <taxon>Cladosporiaceae</taxon>
        <taxon>Cryoendolithus</taxon>
    </lineage>
</organism>
<gene>
    <name evidence="1" type="ORF">B0A48_03428</name>
</gene>
<comment type="caution">
    <text evidence="1">The sequence shown here is derived from an EMBL/GenBank/DDBJ whole genome shotgun (WGS) entry which is preliminary data.</text>
</comment>
<dbReference type="InParanoid" id="A0A1V8TKC1"/>
<sequence>MLTKYGKLEYPKCKIGELRRFLSDREAIDNRASSPGSRLDKSSMVKRLRELDKSASFHRFNDLPTKVRLIVYGYTLAHKAPDCAQTEILRVSKSVHAEAEEVLHISYPFTIRIWYGGSGIGTNMIPHCSFESIVLDHDDYGAKHALAAMHKVRNLKLRLQTPNGLYSGLCSHFHGTVRAICIIMADAPRLQDVAIEVIDPNADLLDARWVQILGTTSFLSKRARITMSTTAAEDDTRVVYFGRAQPVLPADDLVQVHNTATRAREFLPRLDGMLAGVGGEHATKITRAFRHLYFGVNAMRKVSLVEMMQNRVQVEKAVERAKRFKDAFDGAMKLRKPQ</sequence>
<dbReference type="OrthoDB" id="3637543at2759"/>
<reference evidence="2" key="1">
    <citation type="submission" date="2017-03" db="EMBL/GenBank/DDBJ databases">
        <title>Genomes of endolithic fungi from Antarctica.</title>
        <authorList>
            <person name="Coleine C."/>
            <person name="Masonjones S."/>
            <person name="Stajich J.E."/>
        </authorList>
    </citation>
    <scope>NUCLEOTIDE SEQUENCE [LARGE SCALE GENOMIC DNA]</scope>
    <source>
        <strain evidence="2">CCFEE 5527</strain>
    </source>
</reference>
<dbReference type="EMBL" id="NAJO01000006">
    <property type="protein sequence ID" value="OQO11701.1"/>
    <property type="molecule type" value="Genomic_DNA"/>
</dbReference>
<evidence type="ECO:0000313" key="2">
    <source>
        <dbReference type="Proteomes" id="UP000192596"/>
    </source>
</evidence>
<dbReference type="Proteomes" id="UP000192596">
    <property type="component" value="Unassembled WGS sequence"/>
</dbReference>